<evidence type="ECO:0000256" key="1">
    <source>
        <dbReference type="ARBA" id="ARBA00004651"/>
    </source>
</evidence>
<feature type="binding site" evidence="7">
    <location>
        <position position="198"/>
    </location>
    <ligand>
        <name>Zn(2+)</name>
        <dbReference type="ChEBI" id="CHEBI:29105"/>
    </ligand>
</feature>
<keyword evidence="11" id="KW-1185">Reference proteome</keyword>
<evidence type="ECO:0000313" key="10">
    <source>
        <dbReference type="EMBL" id="SEF45685.1"/>
    </source>
</evidence>
<feature type="transmembrane region" description="Helical" evidence="8">
    <location>
        <begin position="113"/>
        <end position="134"/>
    </location>
</feature>
<organism evidence="9 11">
    <name type="scientific">Nitrosospira multiformis (strain ATCC 25196 / NCIMB 11849 / C 71)</name>
    <dbReference type="NCBI Taxonomy" id="323848"/>
    <lineage>
        <taxon>Bacteria</taxon>
        <taxon>Pseudomonadati</taxon>
        <taxon>Pseudomonadota</taxon>
        <taxon>Betaproteobacteria</taxon>
        <taxon>Nitrosomonadales</taxon>
        <taxon>Nitrosomonadaceae</taxon>
        <taxon>Nitrosospira</taxon>
    </lineage>
</organism>
<dbReference type="Proteomes" id="UP000002718">
    <property type="component" value="Chromosome"/>
</dbReference>
<comment type="similarity">
    <text evidence="2">Belongs to the UPF0073 (Hly-III) family.</text>
</comment>
<feature type="binding site" evidence="7">
    <location>
        <position position="75"/>
    </location>
    <ligand>
        <name>Zn(2+)</name>
        <dbReference type="ChEBI" id="CHEBI:29105"/>
    </ligand>
</feature>
<keyword evidence="7" id="KW-0479">Metal-binding</keyword>
<dbReference type="KEGG" id="nmu:Nmul_A0839"/>
<feature type="binding site" evidence="7">
    <location>
        <position position="202"/>
    </location>
    <ligand>
        <name>Zn(2+)</name>
        <dbReference type="ChEBI" id="CHEBI:29105"/>
    </ligand>
</feature>
<dbReference type="Pfam" id="PF03006">
    <property type="entry name" value="HlyIII"/>
    <property type="match status" value="1"/>
</dbReference>
<dbReference type="GO" id="GO:0046872">
    <property type="term" value="F:metal ion binding"/>
    <property type="evidence" value="ECO:0007669"/>
    <property type="project" value="UniProtKB-KW"/>
</dbReference>
<dbReference type="PANTHER" id="PTHR20855:SF3">
    <property type="entry name" value="LD03007P"/>
    <property type="match status" value="1"/>
</dbReference>
<protein>
    <submittedName>
        <fullName evidence="9 10">Hemolysin III</fullName>
    </submittedName>
</protein>
<keyword evidence="5 8" id="KW-1133">Transmembrane helix</keyword>
<comment type="subcellular location">
    <subcellularLocation>
        <location evidence="1">Cell membrane</location>
        <topology evidence="1">Multi-pass membrane protein</topology>
    </subcellularLocation>
</comment>
<dbReference type="AlphaFoldDB" id="Q2YAS7"/>
<evidence type="ECO:0000256" key="4">
    <source>
        <dbReference type="ARBA" id="ARBA00022692"/>
    </source>
</evidence>
<dbReference type="OrthoDB" id="9813689at2"/>
<dbReference type="eggNOG" id="COG1272">
    <property type="taxonomic scope" value="Bacteria"/>
</dbReference>
<feature type="transmembrane region" description="Helical" evidence="8">
    <location>
        <begin position="170"/>
        <end position="190"/>
    </location>
</feature>
<gene>
    <name evidence="9" type="ordered locus">Nmul_A0839</name>
    <name evidence="10" type="ORF">SAMN05216403_1021</name>
</gene>
<dbReference type="HOGENOM" id="CLU_051078_1_0_4"/>
<dbReference type="RefSeq" id="WP_011380189.1">
    <property type="nucleotide sequence ID" value="NC_007614.1"/>
</dbReference>
<keyword evidence="4 8" id="KW-0812">Transmembrane</keyword>
<sequence length="221" mass="24025">MQNFNYDLARPERKQSQAEEIANSISHGIALVAALVGAPFLITHAARSGDTGFLVGTSLFSATVIFLYLASTIYHALPTGKAKRVFKVVEHSAIFVLIAGTYTPFTLGVLDGVWGRALLVGIWGLALAGIMLKVFYKASLPILSTILYLFMGWLVVIAANPLAAKMPIQGLLWLTTGGVSYTLGVVFFALDSRLRYGHLVWHLFVIAGTTCHYFAVLWYAA</sequence>
<evidence type="ECO:0000256" key="6">
    <source>
        <dbReference type="ARBA" id="ARBA00023136"/>
    </source>
</evidence>
<evidence type="ECO:0000256" key="3">
    <source>
        <dbReference type="ARBA" id="ARBA00022475"/>
    </source>
</evidence>
<dbReference type="EMBL" id="CP000103">
    <property type="protein sequence ID" value="ABB74144.1"/>
    <property type="molecule type" value="Genomic_DNA"/>
</dbReference>
<reference evidence="10 12" key="4">
    <citation type="submission" date="2016-10" db="EMBL/GenBank/DDBJ databases">
        <authorList>
            <person name="de Groot N.N."/>
        </authorList>
    </citation>
    <scope>NUCLEOTIDE SEQUENCE [LARGE SCALE GENOMIC DNA]</scope>
    <source>
        <strain evidence="10 12">Nl13</strain>
    </source>
</reference>
<evidence type="ECO:0000256" key="7">
    <source>
        <dbReference type="PIRSR" id="PIRSR604254-1"/>
    </source>
</evidence>
<keyword evidence="3" id="KW-1003">Cell membrane</keyword>
<feature type="transmembrane region" description="Helical" evidence="8">
    <location>
        <begin position="146"/>
        <end position="164"/>
    </location>
</feature>
<dbReference type="Proteomes" id="UP000236751">
    <property type="component" value="Unassembled WGS sequence"/>
</dbReference>
<keyword evidence="7" id="KW-0862">Zinc</keyword>
<reference evidence="9" key="2">
    <citation type="submission" date="2005-08" db="EMBL/GenBank/DDBJ databases">
        <title>Complete sequence of Chromosome 1 of Nitrosospira multiformis ATCC 25196.</title>
        <authorList>
            <consortium name="US DOE Joint Genome Institute"/>
            <person name="Copeland A."/>
            <person name="Lucas S."/>
            <person name="Lapidus A."/>
            <person name="Barry K."/>
            <person name="Detter J.C."/>
            <person name="Glavina T."/>
            <person name="Hammon N."/>
            <person name="Israni S."/>
            <person name="Pitluck S."/>
            <person name="Chain P."/>
            <person name="Malfatti S."/>
            <person name="Shin M."/>
            <person name="Vergez L."/>
            <person name="Schmutz J."/>
            <person name="Larimer F."/>
            <person name="Land M."/>
            <person name="Hauser L."/>
            <person name="Kyrpides N."/>
            <person name="Lykidis A."/>
            <person name="Richardson P."/>
        </authorList>
    </citation>
    <scope>NUCLEOTIDE SEQUENCE</scope>
    <source>
        <strain evidence="9">ATCC 25196</strain>
    </source>
</reference>
<dbReference type="GO" id="GO:0005886">
    <property type="term" value="C:plasma membrane"/>
    <property type="evidence" value="ECO:0007669"/>
    <property type="project" value="UniProtKB-SubCell"/>
</dbReference>
<evidence type="ECO:0000256" key="8">
    <source>
        <dbReference type="SAM" id="Phobius"/>
    </source>
</evidence>
<dbReference type="NCBIfam" id="TIGR01065">
    <property type="entry name" value="hlyIII"/>
    <property type="match status" value="1"/>
</dbReference>
<evidence type="ECO:0000313" key="12">
    <source>
        <dbReference type="Proteomes" id="UP000236751"/>
    </source>
</evidence>
<reference evidence="11" key="1">
    <citation type="submission" date="2005-08" db="EMBL/GenBank/DDBJ databases">
        <title>Complete sequence of chromosome 1 of Nitrosospira multiformis ATCC 25196.</title>
        <authorList>
            <person name="Copeland A."/>
            <person name="Lucas S."/>
            <person name="Lapidus A."/>
            <person name="Barry K."/>
            <person name="Detter J.C."/>
            <person name="Glavina T."/>
            <person name="Hammon N."/>
            <person name="Israni S."/>
            <person name="Pitluck S."/>
            <person name="Chain P."/>
            <person name="Malfatti S."/>
            <person name="Shin M."/>
            <person name="Vergez L."/>
            <person name="Schmutz J."/>
            <person name="Larimer F."/>
            <person name="Land M."/>
            <person name="Hauser L."/>
            <person name="Kyrpides N."/>
            <person name="Lykidis A."/>
            <person name="Richardson P."/>
        </authorList>
    </citation>
    <scope>NUCLEOTIDE SEQUENCE [LARGE SCALE GENOMIC DNA]</scope>
    <source>
        <strain evidence="11">ATCC 25196 / NCIMB 11849 / C 71</strain>
    </source>
</reference>
<feature type="transmembrane region" description="Helical" evidence="8">
    <location>
        <begin position="54"/>
        <end position="76"/>
    </location>
</feature>
<feature type="transmembrane region" description="Helical" evidence="8">
    <location>
        <begin position="21"/>
        <end position="42"/>
    </location>
</feature>
<dbReference type="GO" id="GO:0140911">
    <property type="term" value="F:pore-forming activity"/>
    <property type="evidence" value="ECO:0007669"/>
    <property type="project" value="InterPro"/>
</dbReference>
<evidence type="ECO:0000256" key="5">
    <source>
        <dbReference type="ARBA" id="ARBA00022989"/>
    </source>
</evidence>
<dbReference type="STRING" id="323848.Nmul_A0839"/>
<dbReference type="EMBL" id="FNVK01000002">
    <property type="protein sequence ID" value="SEF45685.1"/>
    <property type="molecule type" value="Genomic_DNA"/>
</dbReference>
<evidence type="ECO:0000256" key="2">
    <source>
        <dbReference type="ARBA" id="ARBA00008488"/>
    </source>
</evidence>
<proteinExistence type="inferred from homology"/>
<dbReference type="InterPro" id="IPR004254">
    <property type="entry name" value="AdipoR/HlyIII-related"/>
</dbReference>
<keyword evidence="6 8" id="KW-0472">Membrane</keyword>
<evidence type="ECO:0000313" key="9">
    <source>
        <dbReference type="EMBL" id="ABB74144.1"/>
    </source>
</evidence>
<dbReference type="InterPro" id="IPR005744">
    <property type="entry name" value="Hy-lIII"/>
</dbReference>
<feature type="transmembrane region" description="Helical" evidence="8">
    <location>
        <begin position="88"/>
        <end position="107"/>
    </location>
</feature>
<evidence type="ECO:0000313" key="11">
    <source>
        <dbReference type="Proteomes" id="UP000002718"/>
    </source>
</evidence>
<name>Q2YAS7_NITMU</name>
<reference evidence="9 11" key="3">
    <citation type="journal article" date="2008" name="Appl. Environ. Microbiol.">
        <title>Complete genome sequence of Nitrosospira multiformis, an ammonia-oxidizing bacterium from the soil environment.</title>
        <authorList>
            <person name="Norton J.M."/>
            <person name="Klotz M.G."/>
            <person name="Stein L.Y."/>
            <person name="Arp D.J."/>
            <person name="Bottomley P.J."/>
            <person name="Chain P.S."/>
            <person name="Hauser L.J."/>
            <person name="Land M.L."/>
            <person name="Larimer F.W."/>
            <person name="Shin M.W."/>
            <person name="Starkenburg S.R."/>
        </authorList>
    </citation>
    <scope>NUCLEOTIDE SEQUENCE [LARGE SCALE GENOMIC DNA]</scope>
    <source>
        <strain evidence="9">ATCC 25196</strain>
        <strain evidence="11">ATCC 25196 / NCIMB 11849 / C 71</strain>
    </source>
</reference>
<accession>Q2YAS7</accession>
<feature type="transmembrane region" description="Helical" evidence="8">
    <location>
        <begin position="199"/>
        <end position="220"/>
    </location>
</feature>
<dbReference type="PANTHER" id="PTHR20855">
    <property type="entry name" value="ADIPOR/PROGESTIN RECEPTOR-RELATED"/>
    <property type="match status" value="1"/>
</dbReference>